<dbReference type="AlphaFoldDB" id="A0A2T8KHX3"/>
<name>A0A2T8KHX3_9POAL</name>
<gene>
    <name evidence="1" type="ORF">PAHAL_3G120600</name>
</gene>
<reference evidence="1" key="1">
    <citation type="submission" date="2018-04" db="EMBL/GenBank/DDBJ databases">
        <title>WGS assembly of Panicum hallii.</title>
        <authorList>
            <person name="Lovell J."/>
            <person name="Jenkins J."/>
            <person name="Lowry D."/>
            <person name="Mamidi S."/>
            <person name="Sreedasyam A."/>
            <person name="Weng X."/>
            <person name="Barry K."/>
            <person name="Bonette J."/>
            <person name="Campitelli B."/>
            <person name="Daum C."/>
            <person name="Gordon S."/>
            <person name="Gould B."/>
            <person name="Lipzen A."/>
            <person name="Macqueen A."/>
            <person name="Palacio-Mejia J."/>
            <person name="Plott C."/>
            <person name="Shakirov E."/>
            <person name="Shu S."/>
            <person name="Yoshinaga Y."/>
            <person name="Zane M."/>
            <person name="Rokhsar D."/>
            <person name="Grimwood J."/>
            <person name="Schmutz J."/>
            <person name="Juenger T."/>
        </authorList>
    </citation>
    <scope>NUCLEOTIDE SEQUENCE [LARGE SCALE GENOMIC DNA]</scope>
    <source>
        <strain evidence="1">FIL2</strain>
    </source>
</reference>
<dbReference type="Proteomes" id="UP000243499">
    <property type="component" value="Chromosome 3"/>
</dbReference>
<evidence type="ECO:0000313" key="1">
    <source>
        <dbReference type="EMBL" id="PVH61778.1"/>
    </source>
</evidence>
<protein>
    <submittedName>
        <fullName evidence="1">Uncharacterized protein</fullName>
    </submittedName>
</protein>
<proteinExistence type="predicted"/>
<organism evidence="1">
    <name type="scientific">Panicum hallii</name>
    <dbReference type="NCBI Taxonomy" id="206008"/>
    <lineage>
        <taxon>Eukaryota</taxon>
        <taxon>Viridiplantae</taxon>
        <taxon>Streptophyta</taxon>
        <taxon>Embryophyta</taxon>
        <taxon>Tracheophyta</taxon>
        <taxon>Spermatophyta</taxon>
        <taxon>Magnoliopsida</taxon>
        <taxon>Liliopsida</taxon>
        <taxon>Poales</taxon>
        <taxon>Poaceae</taxon>
        <taxon>PACMAD clade</taxon>
        <taxon>Panicoideae</taxon>
        <taxon>Panicodae</taxon>
        <taxon>Paniceae</taxon>
        <taxon>Panicinae</taxon>
        <taxon>Panicum</taxon>
        <taxon>Panicum sect. Panicum</taxon>
    </lineage>
</organism>
<accession>A0A2T8KHX3</accession>
<sequence>MTSLNISSSARPAIWVKKFHSSASSFYSNVSNNIWRCAIFRRVISTKFARLTTFRVARERVKFDSISATGFAFCKQQ</sequence>
<dbReference type="Gramene" id="PVH61778">
    <property type="protein sequence ID" value="PVH61778"/>
    <property type="gene ID" value="PAHAL_3G120600"/>
</dbReference>
<dbReference type="EMBL" id="CM008048">
    <property type="protein sequence ID" value="PVH61778.1"/>
    <property type="molecule type" value="Genomic_DNA"/>
</dbReference>